<dbReference type="InterPro" id="IPR001005">
    <property type="entry name" value="SANT/Myb"/>
</dbReference>
<dbReference type="InterPro" id="IPR044787">
    <property type="entry name" value="HHO5-like"/>
</dbReference>
<gene>
    <name evidence="8" type="ORF">F511_10284</name>
</gene>
<dbReference type="InterPro" id="IPR009057">
    <property type="entry name" value="Homeodomain-like_sf"/>
</dbReference>
<dbReference type="PANTHER" id="PTHR31003:SF3">
    <property type="entry name" value="HOMEODOMAIN-LIKE SUPERFAMILY PROTEIN-RELATED"/>
    <property type="match status" value="1"/>
</dbReference>
<evidence type="ECO:0000313" key="8">
    <source>
        <dbReference type="EMBL" id="KZV41150.1"/>
    </source>
</evidence>
<dbReference type="Gene3D" id="1.10.10.60">
    <property type="entry name" value="Homeodomain-like"/>
    <property type="match status" value="1"/>
</dbReference>
<dbReference type="InterPro" id="IPR006447">
    <property type="entry name" value="Myb_dom_plants"/>
</dbReference>
<comment type="subcellular location">
    <subcellularLocation>
        <location evidence="1">Nucleus</location>
    </subcellularLocation>
</comment>
<dbReference type="GO" id="GO:0005634">
    <property type="term" value="C:nucleus"/>
    <property type="evidence" value="ECO:0007669"/>
    <property type="project" value="UniProtKB-SubCell"/>
</dbReference>
<dbReference type="Proteomes" id="UP000250235">
    <property type="component" value="Unassembled WGS sequence"/>
</dbReference>
<dbReference type="FunFam" id="1.10.10.60:FF:000002">
    <property type="entry name" value="Myb family transcription factor"/>
    <property type="match status" value="1"/>
</dbReference>
<dbReference type="InterPro" id="IPR017930">
    <property type="entry name" value="Myb_dom"/>
</dbReference>
<dbReference type="Pfam" id="PF00249">
    <property type="entry name" value="Myb_DNA-binding"/>
    <property type="match status" value="1"/>
</dbReference>
<evidence type="ECO:0000313" key="9">
    <source>
        <dbReference type="Proteomes" id="UP000250235"/>
    </source>
</evidence>
<sequence length="393" mass="44148">MGSLIASGLSLDRRVLSAPSIGEFLSQVSRIHDQSERVAKLDDYVYGLESEIKKIEVFKRELPICMRIVNEVMVIMKEELAEYKKSKTMPVLKEFIPLKGTNEEKDEKNKISREHGVNSSDKMNWMSSVQLCNSVNQNHHPNSGSGNNNETLKLNKIKGVEEEMNPPMMNGILRGGISMAIGTAFAPFGRNNLHMMMVSKEDGDELNGPTPRDIRIKNPGEEIDYGGFSSKSCCSRSGSSSAIDDQTNLRARQKSQQMARKQRRCWSPELHRRFIDALQKLGGAQAATPKQIRELMRVDGLSNDEVKSHLQKYRLHARRVSTMNSSTDPVVLGRSWMSKEQYSESSKLGNSPSGSPQGHIQVNGGHSMDDEDDEKPESLSWRDHMQLSRRDGN</sequence>
<proteinExistence type="predicted"/>
<dbReference type="GO" id="GO:0003700">
    <property type="term" value="F:DNA-binding transcription factor activity"/>
    <property type="evidence" value="ECO:0007669"/>
    <property type="project" value="InterPro"/>
</dbReference>
<evidence type="ECO:0000259" key="7">
    <source>
        <dbReference type="PROSITE" id="PS51294"/>
    </source>
</evidence>
<evidence type="ECO:0000256" key="4">
    <source>
        <dbReference type="ARBA" id="ARBA00023163"/>
    </source>
</evidence>
<dbReference type="GO" id="GO:0003677">
    <property type="term" value="F:DNA binding"/>
    <property type="evidence" value="ECO:0007669"/>
    <property type="project" value="UniProtKB-KW"/>
</dbReference>
<dbReference type="OrthoDB" id="1908613at2759"/>
<evidence type="ECO:0000256" key="1">
    <source>
        <dbReference type="ARBA" id="ARBA00004123"/>
    </source>
</evidence>
<dbReference type="NCBIfam" id="TIGR01557">
    <property type="entry name" value="myb_SHAQKYF"/>
    <property type="match status" value="1"/>
</dbReference>
<dbReference type="PROSITE" id="PS51294">
    <property type="entry name" value="HTH_MYB"/>
    <property type="match status" value="1"/>
</dbReference>
<dbReference type="AlphaFoldDB" id="A0A2Z7C8Z7"/>
<accession>A0A2Z7C8Z7</accession>
<evidence type="ECO:0000256" key="2">
    <source>
        <dbReference type="ARBA" id="ARBA00023015"/>
    </source>
</evidence>
<keyword evidence="9" id="KW-1185">Reference proteome</keyword>
<feature type="compositionally biased region" description="Polar residues" evidence="6">
    <location>
        <begin position="342"/>
        <end position="360"/>
    </location>
</feature>
<feature type="region of interest" description="Disordered" evidence="6">
    <location>
        <begin position="342"/>
        <end position="393"/>
    </location>
</feature>
<reference evidence="8 9" key="1">
    <citation type="journal article" date="2015" name="Proc. Natl. Acad. Sci. U.S.A.">
        <title>The resurrection genome of Boea hygrometrica: A blueprint for survival of dehydration.</title>
        <authorList>
            <person name="Xiao L."/>
            <person name="Yang G."/>
            <person name="Zhang L."/>
            <person name="Yang X."/>
            <person name="Zhao S."/>
            <person name="Ji Z."/>
            <person name="Zhou Q."/>
            <person name="Hu M."/>
            <person name="Wang Y."/>
            <person name="Chen M."/>
            <person name="Xu Y."/>
            <person name="Jin H."/>
            <person name="Xiao X."/>
            <person name="Hu G."/>
            <person name="Bao F."/>
            <person name="Hu Y."/>
            <person name="Wan P."/>
            <person name="Li L."/>
            <person name="Deng X."/>
            <person name="Kuang T."/>
            <person name="Xiang C."/>
            <person name="Zhu J.K."/>
            <person name="Oliver M.J."/>
            <person name="He Y."/>
        </authorList>
    </citation>
    <scope>NUCLEOTIDE SEQUENCE [LARGE SCALE GENOMIC DNA]</scope>
    <source>
        <strain evidence="9">cv. XS01</strain>
    </source>
</reference>
<name>A0A2Z7C8Z7_9LAMI</name>
<dbReference type="Pfam" id="PF26575">
    <property type="entry name" value="HHO5_N"/>
    <property type="match status" value="1"/>
</dbReference>
<keyword evidence="3" id="KW-0238">DNA-binding</keyword>
<evidence type="ECO:0000256" key="5">
    <source>
        <dbReference type="ARBA" id="ARBA00023242"/>
    </source>
</evidence>
<keyword evidence="2" id="KW-0805">Transcription regulation</keyword>
<evidence type="ECO:0000256" key="3">
    <source>
        <dbReference type="ARBA" id="ARBA00023125"/>
    </source>
</evidence>
<keyword evidence="4" id="KW-0804">Transcription</keyword>
<protein>
    <recommendedName>
        <fullName evidence="7">HTH myb-type domain-containing protein</fullName>
    </recommendedName>
</protein>
<dbReference type="EMBL" id="KQ999821">
    <property type="protein sequence ID" value="KZV41150.1"/>
    <property type="molecule type" value="Genomic_DNA"/>
</dbReference>
<organism evidence="8 9">
    <name type="scientific">Dorcoceras hygrometricum</name>
    <dbReference type="NCBI Taxonomy" id="472368"/>
    <lineage>
        <taxon>Eukaryota</taxon>
        <taxon>Viridiplantae</taxon>
        <taxon>Streptophyta</taxon>
        <taxon>Embryophyta</taxon>
        <taxon>Tracheophyta</taxon>
        <taxon>Spermatophyta</taxon>
        <taxon>Magnoliopsida</taxon>
        <taxon>eudicotyledons</taxon>
        <taxon>Gunneridae</taxon>
        <taxon>Pentapetalae</taxon>
        <taxon>asterids</taxon>
        <taxon>lamiids</taxon>
        <taxon>Lamiales</taxon>
        <taxon>Gesneriaceae</taxon>
        <taxon>Didymocarpoideae</taxon>
        <taxon>Trichosporeae</taxon>
        <taxon>Loxocarpinae</taxon>
        <taxon>Dorcoceras</taxon>
    </lineage>
</organism>
<dbReference type="SUPFAM" id="SSF46689">
    <property type="entry name" value="Homeodomain-like"/>
    <property type="match status" value="1"/>
</dbReference>
<dbReference type="InterPro" id="IPR058673">
    <property type="entry name" value="HHO5-like_N"/>
</dbReference>
<keyword evidence="5" id="KW-0539">Nucleus</keyword>
<feature type="compositionally biased region" description="Basic and acidic residues" evidence="6">
    <location>
        <begin position="376"/>
        <end position="393"/>
    </location>
</feature>
<evidence type="ECO:0000256" key="6">
    <source>
        <dbReference type="SAM" id="MobiDB-lite"/>
    </source>
</evidence>
<feature type="domain" description="HTH myb-type" evidence="7">
    <location>
        <begin position="258"/>
        <end position="318"/>
    </location>
</feature>
<dbReference type="PANTHER" id="PTHR31003">
    <property type="entry name" value="MYB FAMILY TRANSCRIPTION FACTOR"/>
    <property type="match status" value="1"/>
</dbReference>